<dbReference type="InterPro" id="IPR011989">
    <property type="entry name" value="ARM-like"/>
</dbReference>
<organism evidence="2 3">
    <name type="scientific">Mycena metata</name>
    <dbReference type="NCBI Taxonomy" id="1033252"/>
    <lineage>
        <taxon>Eukaryota</taxon>
        <taxon>Fungi</taxon>
        <taxon>Dikarya</taxon>
        <taxon>Basidiomycota</taxon>
        <taxon>Agaricomycotina</taxon>
        <taxon>Agaricomycetes</taxon>
        <taxon>Agaricomycetidae</taxon>
        <taxon>Agaricales</taxon>
        <taxon>Marasmiineae</taxon>
        <taxon>Mycenaceae</taxon>
        <taxon>Mycena</taxon>
    </lineage>
</organism>
<protein>
    <submittedName>
        <fullName evidence="2">Uncharacterized protein</fullName>
    </submittedName>
</protein>
<dbReference type="AlphaFoldDB" id="A0AAD7NLC9"/>
<feature type="non-terminal residue" evidence="2">
    <location>
        <position position="96"/>
    </location>
</feature>
<sequence length="96" mass="10930">FSNWTERRQIVACMRGRIADLATNCYGDCVPQKALDCKEEEEEEEVCMLIVPELLRGDPATMLVNNSRSSRGSHQRRRLCEVRRAMDAGSDPSSQR</sequence>
<dbReference type="Gene3D" id="1.25.10.10">
    <property type="entry name" value="Leucine-rich Repeat Variant"/>
    <property type="match status" value="1"/>
</dbReference>
<dbReference type="Proteomes" id="UP001215598">
    <property type="component" value="Unassembled WGS sequence"/>
</dbReference>
<name>A0AAD7NLC9_9AGAR</name>
<accession>A0AAD7NLC9</accession>
<evidence type="ECO:0000256" key="1">
    <source>
        <dbReference type="SAM" id="MobiDB-lite"/>
    </source>
</evidence>
<evidence type="ECO:0000313" key="3">
    <source>
        <dbReference type="Proteomes" id="UP001215598"/>
    </source>
</evidence>
<keyword evidence="3" id="KW-1185">Reference proteome</keyword>
<comment type="caution">
    <text evidence="2">The sequence shown here is derived from an EMBL/GenBank/DDBJ whole genome shotgun (WGS) entry which is preliminary data.</text>
</comment>
<gene>
    <name evidence="2" type="ORF">B0H16DRAFT_1525151</name>
</gene>
<dbReference type="EMBL" id="JARKIB010000026">
    <property type="protein sequence ID" value="KAJ7765312.1"/>
    <property type="molecule type" value="Genomic_DNA"/>
</dbReference>
<reference evidence="2" key="1">
    <citation type="submission" date="2023-03" db="EMBL/GenBank/DDBJ databases">
        <title>Massive genome expansion in bonnet fungi (Mycena s.s.) driven by repeated elements and novel gene families across ecological guilds.</title>
        <authorList>
            <consortium name="Lawrence Berkeley National Laboratory"/>
            <person name="Harder C.B."/>
            <person name="Miyauchi S."/>
            <person name="Viragh M."/>
            <person name="Kuo A."/>
            <person name="Thoen E."/>
            <person name="Andreopoulos B."/>
            <person name="Lu D."/>
            <person name="Skrede I."/>
            <person name="Drula E."/>
            <person name="Henrissat B."/>
            <person name="Morin E."/>
            <person name="Kohler A."/>
            <person name="Barry K."/>
            <person name="LaButti K."/>
            <person name="Morin E."/>
            <person name="Salamov A."/>
            <person name="Lipzen A."/>
            <person name="Mereny Z."/>
            <person name="Hegedus B."/>
            <person name="Baldrian P."/>
            <person name="Stursova M."/>
            <person name="Weitz H."/>
            <person name="Taylor A."/>
            <person name="Grigoriev I.V."/>
            <person name="Nagy L.G."/>
            <person name="Martin F."/>
            <person name="Kauserud H."/>
        </authorList>
    </citation>
    <scope>NUCLEOTIDE SEQUENCE</scope>
    <source>
        <strain evidence="2">CBHHK182m</strain>
    </source>
</reference>
<feature type="region of interest" description="Disordered" evidence="1">
    <location>
        <begin position="63"/>
        <end position="96"/>
    </location>
</feature>
<proteinExistence type="predicted"/>
<evidence type="ECO:0000313" key="2">
    <source>
        <dbReference type="EMBL" id="KAJ7765312.1"/>
    </source>
</evidence>